<evidence type="ECO:0000313" key="15">
    <source>
        <dbReference type="EMBL" id="TNF68467.1"/>
    </source>
</evidence>
<dbReference type="GO" id="GO:0046872">
    <property type="term" value="F:metal ion binding"/>
    <property type="evidence" value="ECO:0007669"/>
    <property type="project" value="UniProtKB-KW"/>
</dbReference>
<evidence type="ECO:0000313" key="14">
    <source>
        <dbReference type="EMBL" id="QMI51616.1"/>
    </source>
</evidence>
<dbReference type="GO" id="GO:0009252">
    <property type="term" value="P:peptidoglycan biosynthetic process"/>
    <property type="evidence" value="ECO:0007669"/>
    <property type="project" value="UniProtKB-UniRule"/>
</dbReference>
<dbReference type="GO" id="GO:0051301">
    <property type="term" value="P:cell division"/>
    <property type="evidence" value="ECO:0007669"/>
    <property type="project" value="UniProtKB-KW"/>
</dbReference>
<keyword evidence="7 8" id="KW-0472">Membrane</keyword>
<feature type="transmembrane region" description="Helical" evidence="8">
    <location>
        <begin position="201"/>
        <end position="220"/>
    </location>
</feature>
<comment type="similarity">
    <text evidence="2 8">Belongs to the glycosyltransferase 4 family. MraY subfamily.</text>
</comment>
<dbReference type="KEGG" id="ssah:HSISS4_01596"/>
<evidence type="ECO:0000256" key="4">
    <source>
        <dbReference type="ARBA" id="ARBA00022692"/>
    </source>
</evidence>
<dbReference type="GO" id="GO:0071555">
    <property type="term" value="P:cell wall organization"/>
    <property type="evidence" value="ECO:0007669"/>
    <property type="project" value="UniProtKB-KW"/>
</dbReference>
<dbReference type="EMBL" id="VDCW01000002">
    <property type="protein sequence ID" value="TNF68467.1"/>
    <property type="molecule type" value="Genomic_DNA"/>
</dbReference>
<feature type="transmembrane region" description="Helical" evidence="8">
    <location>
        <begin position="47"/>
        <end position="73"/>
    </location>
</feature>
<evidence type="ECO:0000256" key="10">
    <source>
        <dbReference type="PIRSR" id="PIRSR600715-1"/>
    </source>
</evidence>
<dbReference type="CDD" id="cd06852">
    <property type="entry name" value="GT_MraY"/>
    <property type="match status" value="1"/>
</dbReference>
<reference evidence="13 17" key="2">
    <citation type="submission" date="2017-08" db="EMBL/GenBank/DDBJ databases">
        <title>Streptococcus salivarius strain HS0302 Genome.</title>
        <authorList>
            <person name="Smith J."/>
            <person name="Deng P."/>
            <person name="Geng M."/>
        </authorList>
    </citation>
    <scope>NUCLEOTIDE SEQUENCE [LARGE SCALE GENOMIC DNA]</scope>
    <source>
        <strain evidence="13 17">HS0302</strain>
    </source>
</reference>
<evidence type="ECO:0000313" key="16">
    <source>
        <dbReference type="Proteomes" id="UP000027855"/>
    </source>
</evidence>
<dbReference type="InterPro" id="IPR000715">
    <property type="entry name" value="Glycosyl_transferase_4"/>
</dbReference>
<feature type="transmembrane region" description="Helical" evidence="8">
    <location>
        <begin position="254"/>
        <end position="277"/>
    </location>
</feature>
<dbReference type="Proteomes" id="UP001212483">
    <property type="component" value="Unassembled WGS sequence"/>
</dbReference>
<evidence type="ECO:0000313" key="17">
    <source>
        <dbReference type="Proteomes" id="UP000248776"/>
    </source>
</evidence>
<keyword evidence="3 8" id="KW-0808">Transferase</keyword>
<dbReference type="PANTHER" id="PTHR22926:SF5">
    <property type="entry name" value="PHOSPHO-N-ACETYLMURAMOYL-PENTAPEPTIDE-TRANSFERASE HOMOLOG"/>
    <property type="match status" value="1"/>
</dbReference>
<keyword evidence="8" id="KW-0133">Cell shape</keyword>
<dbReference type="EMBL" id="JAQMJO010000002">
    <property type="protein sequence ID" value="MDB8605433.1"/>
    <property type="molecule type" value="Genomic_DNA"/>
</dbReference>
<dbReference type="InterPro" id="IPR003524">
    <property type="entry name" value="PNAcMuramoyl-5peptid_Trfase"/>
</dbReference>
<dbReference type="Pfam" id="PF10555">
    <property type="entry name" value="MraY_sig1"/>
    <property type="match status" value="1"/>
</dbReference>
<accession>A0A074IWM9</accession>
<comment type="function">
    <text evidence="8">Catalyzes the initial step of the lipid cycle reactions in the biosynthesis of the cell wall peptidoglycan: transfers peptidoglycan precursor phospho-MurNAc-pentapeptide from UDP-MurNAc-pentapeptide onto the lipid carrier undecaprenyl phosphate, yielding undecaprenyl-pyrophosphoryl-MurNAc-pentapeptide, known as lipid I.</text>
</comment>
<reference evidence="15 18" key="3">
    <citation type="submission" date="2019-06" db="EMBL/GenBank/DDBJ databases">
        <title>Genome Announcement To Ensure Probiotic Safety of Streptococcus salivarius UBSS01.</title>
        <authorList>
            <person name="Sulthana A."/>
            <person name="Lakshmi S.G."/>
            <person name="Madempudi R.S."/>
        </authorList>
    </citation>
    <scope>NUCLEOTIDE SEQUENCE [LARGE SCALE GENOMIC DNA]</scope>
    <source>
        <strain evidence="15 18">UBSS01</strain>
    </source>
</reference>
<reference evidence="12" key="5">
    <citation type="submission" date="2023-01" db="EMBL/GenBank/DDBJ databases">
        <title>Human gut microbiome strain richness.</title>
        <authorList>
            <person name="Chen-Liaw A."/>
        </authorList>
    </citation>
    <scope>NUCLEOTIDE SEQUENCE</scope>
    <source>
        <strain evidence="12">1001283st1_B9_1001283B150217_161031</strain>
    </source>
</reference>
<evidence type="ECO:0000256" key="6">
    <source>
        <dbReference type="ARBA" id="ARBA00022989"/>
    </source>
</evidence>
<dbReference type="EMBL" id="JJMT01000019">
    <property type="protein sequence ID" value="KEO44525.1"/>
    <property type="molecule type" value="Genomic_DNA"/>
</dbReference>
<feature type="transmembrane region" description="Helical" evidence="8">
    <location>
        <begin position="6"/>
        <end position="26"/>
    </location>
</feature>
<dbReference type="AlphaFoldDB" id="A0A074IWM9"/>
<dbReference type="EC" id="2.7.8.13" evidence="8 9"/>
<dbReference type="Proteomes" id="UP000308186">
    <property type="component" value="Unassembled WGS sequence"/>
</dbReference>
<feature type="transmembrane region" description="Helical" evidence="8">
    <location>
        <begin position="142"/>
        <end position="164"/>
    </location>
</feature>
<evidence type="ECO:0000256" key="9">
    <source>
        <dbReference type="NCBIfam" id="TIGR00445"/>
    </source>
</evidence>
<name>A0A074IWM9_STRSL</name>
<keyword evidence="8" id="KW-0132">Cell division</keyword>
<keyword evidence="6 8" id="KW-1133">Transmembrane helix</keyword>
<organism evidence="11 16">
    <name type="scientific">Streptococcus salivarius</name>
    <dbReference type="NCBI Taxonomy" id="1304"/>
    <lineage>
        <taxon>Bacteria</taxon>
        <taxon>Bacillati</taxon>
        <taxon>Bacillota</taxon>
        <taxon>Bacilli</taxon>
        <taxon>Lactobacillales</taxon>
        <taxon>Streptococcaceae</taxon>
        <taxon>Streptococcus</taxon>
    </lineage>
</organism>
<gene>
    <name evidence="8 12" type="primary">mraY</name>
    <name evidence="13" type="ORF">CKU37_07760</name>
    <name evidence="11" type="ORF">DL07_04385</name>
    <name evidence="15" type="ORF">FBF48_01740</name>
    <name evidence="14" type="ORF">HRE60_08035</name>
    <name evidence="12" type="ORF">PNU22_02930</name>
</gene>
<keyword evidence="5 8" id="KW-0460">Magnesium</keyword>
<feature type="binding site" evidence="10">
    <location>
        <position position="231"/>
    </location>
    <ligand>
        <name>Mg(2+)</name>
        <dbReference type="ChEBI" id="CHEBI:18420"/>
    </ligand>
</feature>
<proteinExistence type="inferred from homology"/>
<feature type="transmembrane region" description="Helical" evidence="8">
    <location>
        <begin position="176"/>
        <end position="195"/>
    </location>
</feature>
<keyword evidence="8" id="KW-1003">Cell membrane</keyword>
<sequence length="340" mass="37396">MTMSLIAGVAAFVLTVLAMPHFITYYKIKKIGGQQMHEDVKQHLAKAGTPTMGGTVFLVVAILVSLIFNFHVFSEGHQAYGATVGILFVILIYGIIGFLDDFLKIFRQINEGLKPWQKMALQIIAGLLFYFIHVLPSGTDSLAIGGLTIHLGVFYVLFVLFWIVGFSNAVNLTDGIDGLASISVVISLIAYGIIAFVKGEFAILTIIITMIGALLGFFVFNHKPAKVFMGDVGSLSLGAMLAVISIALRVEWTLLLIGVVYVFETASVMLQVSYFKYTKRKYGEGRRIFRMTPFHHHLELGGLSGKGDKWSEWKVDAFLWTVGALASAITLWMVLGNVMK</sequence>
<feature type="transmembrane region" description="Helical" evidence="8">
    <location>
        <begin position="317"/>
        <end position="335"/>
    </location>
</feature>
<evidence type="ECO:0000313" key="19">
    <source>
        <dbReference type="Proteomes" id="UP000516705"/>
    </source>
</evidence>
<evidence type="ECO:0000256" key="5">
    <source>
        <dbReference type="ARBA" id="ARBA00022842"/>
    </source>
</evidence>
<dbReference type="Proteomes" id="UP000027855">
    <property type="component" value="Unassembled WGS sequence"/>
</dbReference>
<keyword evidence="8" id="KW-0573">Peptidoglycan synthesis</keyword>
<dbReference type="Pfam" id="PF00953">
    <property type="entry name" value="Glycos_transf_4"/>
    <property type="match status" value="1"/>
</dbReference>
<dbReference type="EMBL" id="CP054153">
    <property type="protein sequence ID" value="QMI51616.1"/>
    <property type="molecule type" value="Genomic_DNA"/>
</dbReference>
<reference evidence="14 19" key="4">
    <citation type="journal article" date="2020" name="Microbiol. Resour. Announc.">
        <title>Complete Genome Sequence of Streptococcus salivarius DB-B5, a Novel Probiotic Candidate Isolated from the Supragingival Plaque of a Healthy Female Subject.</title>
        <authorList>
            <person name="Fields F.R."/>
            <person name="Li X."/>
            <person name="Navarre W.W."/>
            <person name="Naito M."/>
        </authorList>
    </citation>
    <scope>NUCLEOTIDE SEQUENCE [LARGE SCALE GENOMIC DNA]</scope>
    <source>
        <strain evidence="14 19">DB-B5</strain>
    </source>
</reference>
<evidence type="ECO:0000256" key="1">
    <source>
        <dbReference type="ARBA" id="ARBA00004141"/>
    </source>
</evidence>
<dbReference type="Proteomes" id="UP000516705">
    <property type="component" value="Chromosome"/>
</dbReference>
<evidence type="ECO:0000256" key="3">
    <source>
        <dbReference type="ARBA" id="ARBA00022679"/>
    </source>
</evidence>
<dbReference type="PANTHER" id="PTHR22926">
    <property type="entry name" value="PHOSPHO-N-ACETYLMURAMOYL-PENTAPEPTIDE-TRANSFERASE"/>
    <property type="match status" value="1"/>
</dbReference>
<evidence type="ECO:0000313" key="11">
    <source>
        <dbReference type="EMBL" id="KEO44525.1"/>
    </source>
</evidence>
<evidence type="ECO:0000313" key="18">
    <source>
        <dbReference type="Proteomes" id="UP000308186"/>
    </source>
</evidence>
<evidence type="ECO:0000313" key="12">
    <source>
        <dbReference type="EMBL" id="MDB8605433.1"/>
    </source>
</evidence>
<comment type="catalytic activity">
    <reaction evidence="8">
        <text>UDP-N-acetyl-alpha-D-muramoyl-L-alanyl-gamma-D-glutamyl-L-lysyl-D-alanyl-D-alanine + di-trans,octa-cis-undecaprenyl phosphate = Mur2Ac(oyl-L-Ala-gamma-D-Glu-L-Lys-D-Ala-D-Ala)-di-trans,octa-cis-undecaprenyl diphosphate + UMP</text>
        <dbReference type="Rhea" id="RHEA:21920"/>
        <dbReference type="ChEBI" id="CHEBI:57865"/>
        <dbReference type="ChEBI" id="CHEBI:60032"/>
        <dbReference type="ChEBI" id="CHEBI:60392"/>
        <dbReference type="ChEBI" id="CHEBI:70758"/>
        <dbReference type="EC" id="2.7.8.13"/>
    </reaction>
</comment>
<comment type="subcellular location">
    <subcellularLocation>
        <location evidence="8">Cell membrane</location>
        <topology evidence="8">Multi-pass membrane protein</topology>
    </subcellularLocation>
    <subcellularLocation>
        <location evidence="1">Membrane</location>
        <topology evidence="1">Multi-pass membrane protein</topology>
    </subcellularLocation>
</comment>
<evidence type="ECO:0000256" key="8">
    <source>
        <dbReference type="HAMAP-Rule" id="MF_00038"/>
    </source>
</evidence>
<protein>
    <recommendedName>
        <fullName evidence="8 9">Phospho-N-acetylmuramoyl-pentapeptide-transferase</fullName>
        <ecNumber evidence="8 9">2.7.8.13</ecNumber>
    </recommendedName>
    <alternativeName>
        <fullName evidence="8">UDP-MurNAc-pentapeptide phosphotransferase</fullName>
    </alternativeName>
</protein>
<dbReference type="EMBL" id="NSIW01000016">
    <property type="protein sequence ID" value="PZD55882.1"/>
    <property type="molecule type" value="Genomic_DNA"/>
</dbReference>
<keyword evidence="8" id="KW-0131">Cell cycle</keyword>
<evidence type="ECO:0000313" key="13">
    <source>
        <dbReference type="EMBL" id="PZD55882.1"/>
    </source>
</evidence>
<dbReference type="UniPathway" id="UPA00219"/>
<feature type="transmembrane region" description="Helical" evidence="8">
    <location>
        <begin position="119"/>
        <end position="136"/>
    </location>
</feature>
<evidence type="ECO:0000256" key="7">
    <source>
        <dbReference type="ARBA" id="ARBA00023136"/>
    </source>
</evidence>
<dbReference type="HAMAP" id="MF_00038">
    <property type="entry name" value="MraY"/>
    <property type="match status" value="1"/>
</dbReference>
<feature type="binding site" evidence="10">
    <location>
        <position position="171"/>
    </location>
    <ligand>
        <name>Mg(2+)</name>
        <dbReference type="ChEBI" id="CHEBI:18420"/>
    </ligand>
</feature>
<comment type="pathway">
    <text evidence="8">Cell wall biogenesis; peptidoglycan biosynthesis.</text>
</comment>
<dbReference type="RefSeq" id="WP_002891748.1">
    <property type="nucleotide sequence ID" value="NZ_CACRUJ010000006.1"/>
</dbReference>
<keyword evidence="4 8" id="KW-0812">Transmembrane</keyword>
<keyword evidence="8 10" id="KW-0479">Metal-binding</keyword>
<comment type="cofactor">
    <cofactor evidence="8 10">
        <name>Mg(2+)</name>
        <dbReference type="ChEBI" id="CHEBI:18420"/>
    </cofactor>
</comment>
<dbReference type="PROSITE" id="PS01348">
    <property type="entry name" value="MRAY_2"/>
    <property type="match status" value="1"/>
</dbReference>
<dbReference type="GO" id="GO:0008360">
    <property type="term" value="P:regulation of cell shape"/>
    <property type="evidence" value="ECO:0007669"/>
    <property type="project" value="UniProtKB-KW"/>
</dbReference>
<dbReference type="GO" id="GO:0008963">
    <property type="term" value="F:phospho-N-acetylmuramoyl-pentapeptide-transferase activity"/>
    <property type="evidence" value="ECO:0007669"/>
    <property type="project" value="UniProtKB-UniRule"/>
</dbReference>
<dbReference type="Proteomes" id="UP000248776">
    <property type="component" value="Unassembled WGS sequence"/>
</dbReference>
<feature type="transmembrane region" description="Helical" evidence="8">
    <location>
        <begin position="227"/>
        <end position="248"/>
    </location>
</feature>
<feature type="transmembrane region" description="Helical" evidence="8">
    <location>
        <begin position="79"/>
        <end position="99"/>
    </location>
</feature>
<reference evidence="11 16" key="1">
    <citation type="submission" date="2014-04" db="EMBL/GenBank/DDBJ databases">
        <title>Variable characteristics of bacteriocin-producing Streptococcus salivarius strains isolated from Malaysian subjects.</title>
        <authorList>
            <person name="Philip K."/>
            <person name="Barbour A."/>
        </authorList>
    </citation>
    <scope>NUCLEOTIDE SEQUENCE [LARGE SCALE GENOMIC DNA]</scope>
    <source>
        <strain evidence="11 16">NU10</strain>
    </source>
</reference>
<dbReference type="NCBIfam" id="TIGR00445">
    <property type="entry name" value="mraY"/>
    <property type="match status" value="1"/>
</dbReference>
<evidence type="ECO:0000256" key="2">
    <source>
        <dbReference type="ARBA" id="ARBA00005583"/>
    </source>
</evidence>
<keyword evidence="8" id="KW-0961">Cell wall biogenesis/degradation</keyword>
<dbReference type="GeneID" id="93792868"/>
<dbReference type="GO" id="GO:0005886">
    <property type="term" value="C:plasma membrane"/>
    <property type="evidence" value="ECO:0007669"/>
    <property type="project" value="UniProtKB-SubCell"/>
</dbReference>
<dbReference type="InterPro" id="IPR018480">
    <property type="entry name" value="PNAcMuramoyl-5peptid_Trfase_CS"/>
</dbReference>